<proteinExistence type="predicted"/>
<protein>
    <submittedName>
        <fullName evidence="1">Immunity 26/phosphotriesterase HocA family protein</fullName>
    </submittedName>
</protein>
<sequence length="161" mass="18550">MKQKEIPGAIAKVQIDGEYHTYARVLNSGVAFYDCRTRIDMLDLNEIISLPILFSAMVNDNGIKKGKWPIIGIIPLEENLQNDKYYDTEIMSPEIFRIHENGYFRVATKDECAGLDVAGVWDPIHIEQRLQDYYQGIENLFVKRLDVLGNYKKRDLGNHNS</sequence>
<comment type="caution">
    <text evidence="1">The sequence shown here is derived from an EMBL/GenBank/DDBJ whole genome shotgun (WGS) entry which is preliminary data.</text>
</comment>
<evidence type="ECO:0000313" key="2">
    <source>
        <dbReference type="Proteomes" id="UP001225761"/>
    </source>
</evidence>
<dbReference type="EMBL" id="JASHIE010000003">
    <property type="protein sequence ID" value="MDI9873869.1"/>
    <property type="molecule type" value="Genomic_DNA"/>
</dbReference>
<dbReference type="RefSeq" id="WP_283380875.1">
    <property type="nucleotide sequence ID" value="NZ_JASHIE010000003.1"/>
</dbReference>
<dbReference type="Proteomes" id="UP001225761">
    <property type="component" value="Unassembled WGS sequence"/>
</dbReference>
<keyword evidence="2" id="KW-1185">Reference proteome</keyword>
<reference evidence="1 2" key="1">
    <citation type="submission" date="2023-05" db="EMBL/GenBank/DDBJ databases">
        <title>Novel species of genus Flectobacillus isolated from stream in China.</title>
        <authorList>
            <person name="Lu H."/>
        </authorList>
    </citation>
    <scope>NUCLEOTIDE SEQUENCE [LARGE SCALE GENOMIC DNA]</scope>
    <source>
        <strain evidence="1 2">LFS242W</strain>
    </source>
</reference>
<dbReference type="Pfam" id="PF15428">
    <property type="entry name" value="Imm26"/>
    <property type="match status" value="1"/>
</dbReference>
<accession>A0ABT6YYJ4</accession>
<evidence type="ECO:0000313" key="1">
    <source>
        <dbReference type="EMBL" id="MDI9873869.1"/>
    </source>
</evidence>
<gene>
    <name evidence="1" type="ORF">QM481_04990</name>
</gene>
<dbReference type="InterPro" id="IPR029278">
    <property type="entry name" value="Imm26"/>
</dbReference>
<organism evidence="1 2">
    <name type="scientific">Flectobacillus rivi</name>
    <dbReference type="NCBI Taxonomy" id="2984209"/>
    <lineage>
        <taxon>Bacteria</taxon>
        <taxon>Pseudomonadati</taxon>
        <taxon>Bacteroidota</taxon>
        <taxon>Cytophagia</taxon>
        <taxon>Cytophagales</taxon>
        <taxon>Flectobacillaceae</taxon>
        <taxon>Flectobacillus</taxon>
    </lineage>
</organism>
<name>A0ABT6YYJ4_9BACT</name>